<feature type="compositionally biased region" description="Polar residues" evidence="9">
    <location>
        <begin position="738"/>
        <end position="748"/>
    </location>
</feature>
<evidence type="ECO:0000256" key="4">
    <source>
        <dbReference type="ARBA" id="ARBA00022722"/>
    </source>
</evidence>
<feature type="compositionally biased region" description="Basic and acidic residues" evidence="9">
    <location>
        <begin position="886"/>
        <end position="897"/>
    </location>
</feature>
<keyword evidence="8" id="KW-0539">Nucleus</keyword>
<dbReference type="InterPro" id="IPR028889">
    <property type="entry name" value="USP"/>
</dbReference>
<dbReference type="Gene3D" id="2.130.10.10">
    <property type="entry name" value="YVTN repeat-like/Quinoprotein amine dehydrogenase"/>
    <property type="match status" value="1"/>
</dbReference>
<reference evidence="10" key="1">
    <citation type="submission" date="2020-11" db="EMBL/GenBank/DDBJ databases">
        <authorList>
            <person name="Tran Van P."/>
        </authorList>
    </citation>
    <scope>NUCLEOTIDE SEQUENCE</scope>
</reference>
<evidence type="ECO:0000256" key="6">
    <source>
        <dbReference type="ARBA" id="ARBA00022801"/>
    </source>
</evidence>
<gene>
    <name evidence="10" type="ORF">CTOB1V02_LOCUS2762</name>
</gene>
<keyword evidence="2" id="KW-0963">Cytoplasm</keyword>
<evidence type="ECO:0000256" key="5">
    <source>
        <dbReference type="ARBA" id="ARBA00022723"/>
    </source>
</evidence>
<proteinExistence type="predicted"/>
<dbReference type="InterPro" id="IPR038765">
    <property type="entry name" value="Papain-like_cys_pep_sf"/>
</dbReference>
<dbReference type="OrthoDB" id="16516at2759"/>
<feature type="region of interest" description="Disordered" evidence="9">
    <location>
        <begin position="727"/>
        <end position="766"/>
    </location>
</feature>
<dbReference type="InterPro" id="IPR028881">
    <property type="entry name" value="PAN2_UCH_dom"/>
</dbReference>
<dbReference type="InterPro" id="IPR036322">
    <property type="entry name" value="WD40_repeat_dom_sf"/>
</dbReference>
<dbReference type="Pfam" id="PF13423">
    <property type="entry name" value="UCH_1"/>
    <property type="match status" value="1"/>
</dbReference>
<feature type="region of interest" description="Disordered" evidence="9">
    <location>
        <begin position="929"/>
        <end position="954"/>
    </location>
</feature>
<dbReference type="GO" id="GO:0004535">
    <property type="term" value="F:poly(A)-specific ribonuclease activity"/>
    <property type="evidence" value="ECO:0007669"/>
    <property type="project" value="UniProtKB-EC"/>
</dbReference>
<dbReference type="GO" id="GO:0000289">
    <property type="term" value="P:nuclear-transcribed mRNA poly(A) tail shortening"/>
    <property type="evidence" value="ECO:0007669"/>
    <property type="project" value="TreeGrafter"/>
</dbReference>
<dbReference type="GO" id="GO:0006397">
    <property type="term" value="P:mRNA processing"/>
    <property type="evidence" value="ECO:0007669"/>
    <property type="project" value="UniProtKB-KW"/>
</dbReference>
<dbReference type="InterPro" id="IPR048841">
    <property type="entry name" value="PAN2_N"/>
</dbReference>
<dbReference type="Pfam" id="PF20770">
    <property type="entry name" value="PAN2_N"/>
    <property type="match status" value="2"/>
</dbReference>
<dbReference type="Gene3D" id="3.30.420.10">
    <property type="entry name" value="Ribonuclease H-like superfamily/Ribonuclease H"/>
    <property type="match status" value="1"/>
</dbReference>
<dbReference type="GO" id="GO:0046872">
    <property type="term" value="F:metal ion binding"/>
    <property type="evidence" value="ECO:0007669"/>
    <property type="project" value="UniProtKB-KW"/>
</dbReference>
<dbReference type="InterPro" id="IPR050785">
    <property type="entry name" value="PAN2-PAN3_catalytic_subunit"/>
</dbReference>
<dbReference type="FunFam" id="3.30.420.10:FF:000011">
    <property type="entry name" value="PAN2-PAN3 deadenylation complex catalytic subunit PAN2"/>
    <property type="match status" value="1"/>
</dbReference>
<dbReference type="SMART" id="SM00479">
    <property type="entry name" value="EXOIII"/>
    <property type="match status" value="1"/>
</dbReference>
<evidence type="ECO:0000256" key="3">
    <source>
        <dbReference type="ARBA" id="ARBA00022664"/>
    </source>
</evidence>
<evidence type="ECO:0000256" key="8">
    <source>
        <dbReference type="ARBA" id="ARBA00023242"/>
    </source>
</evidence>
<keyword evidence="5" id="KW-0479">Metal-binding</keyword>
<evidence type="ECO:0000256" key="2">
    <source>
        <dbReference type="ARBA" id="ARBA00022490"/>
    </source>
</evidence>
<dbReference type="GO" id="GO:0000932">
    <property type="term" value="C:P-body"/>
    <property type="evidence" value="ECO:0007669"/>
    <property type="project" value="TreeGrafter"/>
</dbReference>
<dbReference type="PROSITE" id="PS50235">
    <property type="entry name" value="USP_3"/>
    <property type="match status" value="1"/>
</dbReference>
<keyword evidence="4" id="KW-0540">Nuclease</keyword>
<feature type="compositionally biased region" description="Acidic residues" evidence="9">
    <location>
        <begin position="943"/>
        <end position="954"/>
    </location>
</feature>
<dbReference type="GO" id="GO:0003676">
    <property type="term" value="F:nucleic acid binding"/>
    <property type="evidence" value="ECO:0007669"/>
    <property type="project" value="InterPro"/>
</dbReference>
<dbReference type="Gene3D" id="3.90.70.10">
    <property type="entry name" value="Cysteine proteinases"/>
    <property type="match status" value="1"/>
</dbReference>
<feature type="region of interest" description="Disordered" evidence="9">
    <location>
        <begin position="683"/>
        <end position="708"/>
    </location>
</feature>
<dbReference type="InterPro" id="IPR036397">
    <property type="entry name" value="RNaseH_sf"/>
</dbReference>
<dbReference type="InterPro" id="IPR013520">
    <property type="entry name" value="Ribonucl_H"/>
</dbReference>
<organism evidence="10">
    <name type="scientific">Cyprideis torosa</name>
    <dbReference type="NCBI Taxonomy" id="163714"/>
    <lineage>
        <taxon>Eukaryota</taxon>
        <taxon>Metazoa</taxon>
        <taxon>Ecdysozoa</taxon>
        <taxon>Arthropoda</taxon>
        <taxon>Crustacea</taxon>
        <taxon>Oligostraca</taxon>
        <taxon>Ostracoda</taxon>
        <taxon>Podocopa</taxon>
        <taxon>Podocopida</taxon>
        <taxon>Cytherocopina</taxon>
        <taxon>Cytheroidea</taxon>
        <taxon>Cytherideidae</taxon>
        <taxon>Cyprideis</taxon>
    </lineage>
</organism>
<dbReference type="PANTHER" id="PTHR15728">
    <property type="entry name" value="DEADENYLATION COMPLEX CATALYTIC SUBUNIT PAN2"/>
    <property type="match status" value="1"/>
</dbReference>
<keyword evidence="3" id="KW-0507">mRNA processing</keyword>
<sequence length="1378" mass="153070">MDFSRNTIRESHNLLGMRSTDGMAEEAYLLYEEADTVYNEAVPFIGDGEFPLCQTLLADGGGTYGVSTMNFDFREELLWIGNQGGHATSYYGPALQKYTSFQVHPIEEIRAIQPLDSVVMFLTSSSLRLQMRRGLPVHTHVTVVSVDRIEDPLAISTLRCNSVFQQQSLQLGSESMEEMQCLLEGARGPTSVLMGSRKPKILEYDLEKGIEVNVTKVFFPIQVELEDANGCPLLQKGQRFICSGNPTGKIRLHDPSTLKVEHTFDAHTAGLSDFDTQGSLLITCGFYTTRHGNLSCDRHLMVYDFRMLRAGLPIQLAIDPMFLQFIPSFTSRLAVLSQAGEVQLVETSASTAPMSISQVPLNGPALCFSISSAGSALGFGDAHGSVSLFASSPHALFNTSSRDTEIADPMPTLPSIPLDSSGDLIPLSTIPMQLVPPETLSSTWPAQYGRKIHRRSKPIPEEILNSMKMVGNVGYARNQGRWKRNQMNYLPTYKPKGHGNVPLSSGHHRGASGTLNAKEGNEAWKNALSGADDPAIPKHYLRMEVKYSKFEDFDFQCFNFTNFAGLESASPNAYCNANIQVKRLMYFIEPLRVALLSHLCLREFCLACELGFLFHMLDLSNHGHPCQPNNFLRAFKTLPEASALGLILGEHQEGVRKKANFVRLSQNWLRFLLQQLHSEIKKNPNFPSAVPPISTSDEPEEAAKTLPEPLNYPNFPPLIPLLDAPPPALTFPFPPPSSEQGEQQSTATPGIIGETETTPVPDDSEGGEVTVIEQILGLRQISSNLCTECKLENSKDSASFLTNMIYPELGGQCRGPKPCSFIDVLTRSLCPEQTTSAWCEGCRAYQPSLQRRRLKELPQNILINCGMDKDSDVAFWNCQLQASKGNHEEKDAEEPSHSNRATTAPPKSSKPCRYGSSCPKPGCRFFHEGKDDKNQTVRKQGQENDDSADSVDDVTTESSAISSYWILPSVQIRLASDGRVVIREPPVMSCSNKGNSPVAEETKEDDDSAAVAREKDDDFVTFDLRALVSHILSSPDGDTKTERKNLVAAIKAGEKYHERSSGSSLTQWYLFNDFCVQPIPEDEVLWYPLRWKVPCTLLLCRRQWDGDVAELANRSDDPTASLCPIGPFVFVEDETIARRSEKITFRPLETKELPNRGDLVAIDAEFVTLNMEEAELKSDGTKSTIKPSLLSLARISCCRGYGPDEGEPFIDDYISTHDQVVDYLTKFSGIKAGDLDPNVSSKHLTTLKQTYLKLRYLADAGVVFVGHGLRKDFRLEQFTLFPVINLVVPSHQIIDTVTLFHLPHQRMVSLRFLAWHFLGGLKIQSETHDSIEDARTALKLYRKYQSLEAAGDVSKALHDLYTVGKELKWRIPGQSDDD</sequence>
<name>A0A7R8W5J4_9CRUS</name>
<keyword evidence="7" id="KW-0269">Exonuclease</keyword>
<dbReference type="InterPro" id="IPR012337">
    <property type="entry name" value="RNaseH-like_sf"/>
</dbReference>
<dbReference type="CDD" id="cd06143">
    <property type="entry name" value="PAN2_exo"/>
    <property type="match status" value="1"/>
</dbReference>
<evidence type="ECO:0000256" key="1">
    <source>
        <dbReference type="ARBA" id="ARBA00001663"/>
    </source>
</evidence>
<feature type="compositionally biased region" description="Pro residues" evidence="9">
    <location>
        <begin position="727"/>
        <end position="737"/>
    </location>
</feature>
<evidence type="ECO:0000256" key="9">
    <source>
        <dbReference type="SAM" id="MobiDB-lite"/>
    </source>
</evidence>
<dbReference type="CDD" id="cd02257">
    <property type="entry name" value="Peptidase_C19"/>
    <property type="match status" value="1"/>
</dbReference>
<dbReference type="SUPFAM" id="SSF50978">
    <property type="entry name" value="WD40 repeat-like"/>
    <property type="match status" value="1"/>
</dbReference>
<dbReference type="GO" id="GO:0031251">
    <property type="term" value="C:PAN complex"/>
    <property type="evidence" value="ECO:0007669"/>
    <property type="project" value="TreeGrafter"/>
</dbReference>
<dbReference type="SUPFAM" id="SSF54001">
    <property type="entry name" value="Cysteine proteinases"/>
    <property type="match status" value="1"/>
</dbReference>
<dbReference type="SUPFAM" id="SSF53098">
    <property type="entry name" value="Ribonuclease H-like"/>
    <property type="match status" value="1"/>
</dbReference>
<keyword evidence="6" id="KW-0378">Hydrolase</keyword>
<evidence type="ECO:0000256" key="7">
    <source>
        <dbReference type="ARBA" id="ARBA00022839"/>
    </source>
</evidence>
<accession>A0A7R8W5J4</accession>
<dbReference type="PANTHER" id="PTHR15728:SF0">
    <property type="entry name" value="PAN2-PAN3 DEADENYLATION COMPLEX CATALYTIC SUBUNIT PAN2"/>
    <property type="match status" value="1"/>
</dbReference>
<dbReference type="Pfam" id="PF00929">
    <property type="entry name" value="RNase_T"/>
    <property type="match status" value="1"/>
</dbReference>
<dbReference type="EMBL" id="OB660444">
    <property type="protein sequence ID" value="CAD7224809.1"/>
    <property type="molecule type" value="Genomic_DNA"/>
</dbReference>
<comment type="catalytic activity">
    <reaction evidence="1">
        <text>Exonucleolytic cleavage of poly(A) to 5'-AMP.</text>
        <dbReference type="EC" id="3.1.13.4"/>
    </reaction>
</comment>
<dbReference type="InterPro" id="IPR015943">
    <property type="entry name" value="WD40/YVTN_repeat-like_dom_sf"/>
</dbReference>
<protein>
    <submittedName>
        <fullName evidence="10">Uncharacterized protein</fullName>
    </submittedName>
</protein>
<feature type="region of interest" description="Disordered" evidence="9">
    <location>
        <begin position="886"/>
        <end position="914"/>
    </location>
</feature>
<evidence type="ECO:0000313" key="10">
    <source>
        <dbReference type="EMBL" id="CAD7224809.1"/>
    </source>
</evidence>